<dbReference type="EMBL" id="CM004396">
    <property type="protein sequence ID" value="OAY39527.1"/>
    <property type="molecule type" value="Genomic_DNA"/>
</dbReference>
<feature type="compositionally biased region" description="Acidic residues" evidence="1">
    <location>
        <begin position="208"/>
        <end position="237"/>
    </location>
</feature>
<dbReference type="Gramene" id="Manes.10G102100.1.v8.1">
    <property type="protein sequence ID" value="Manes.10G102100.1.v8.1.CDS.1"/>
    <property type="gene ID" value="Manes.10G102100.v8.1"/>
</dbReference>
<evidence type="ECO:0008006" key="4">
    <source>
        <dbReference type="Google" id="ProtNLM"/>
    </source>
</evidence>
<reference evidence="3" key="1">
    <citation type="journal article" date="2016" name="Nat. Biotechnol.">
        <title>Sequencing wild and cultivated cassava and related species reveals extensive interspecific hybridization and genetic diversity.</title>
        <authorList>
            <person name="Bredeson J.V."/>
            <person name="Lyons J.B."/>
            <person name="Prochnik S.E."/>
            <person name="Wu G.A."/>
            <person name="Ha C.M."/>
            <person name="Edsinger-Gonzales E."/>
            <person name="Grimwood J."/>
            <person name="Schmutz J."/>
            <person name="Rabbi I.Y."/>
            <person name="Egesi C."/>
            <person name="Nauluvula P."/>
            <person name="Lebot V."/>
            <person name="Ndunguru J."/>
            <person name="Mkamilo G."/>
            <person name="Bart R.S."/>
            <person name="Setter T.L."/>
            <person name="Gleadow R.M."/>
            <person name="Kulakow P."/>
            <person name="Ferguson M.E."/>
            <person name="Rounsley S."/>
            <person name="Rokhsar D.S."/>
        </authorList>
    </citation>
    <scope>NUCLEOTIDE SEQUENCE [LARGE SCALE GENOMIC DNA]</scope>
    <source>
        <strain evidence="3">cv. AM560-2</strain>
    </source>
</reference>
<sequence>MVKANSSWLFPPHCTGQSQNLNCMSTSVEAVQPGYLPACANSGLYTLSANVMMPGVEDPSLPSLNSQQSNGYGELPHSLPPFFQNSFPAICPCPKENFPVFPNGFCGEASPNAIPGCQQKFAIFDQSGNETRLIYSAFLTADVKPTVAAIKPVGGSCLRNGENAAKMDQINQTVLKLPEVSDENNLSGEESEMHEDTEEINALLYSDDEDDEYTGGDEDDEYVGGGGGDDDDYDDEVTSTGHSPFLISSSGMRGHVEDITEEVAGSDGQNKRQKLLDGGCKRKSLADTASLTELAGVRGYVFDNEESSYAFGQNQVEERLVVWGNKQLKKDKIRATLKILESIIPGAKDKDPLLVLDVAIDYLKSLKFKAKTLGVNYF</sequence>
<feature type="region of interest" description="Disordered" evidence="1">
    <location>
        <begin position="208"/>
        <end position="252"/>
    </location>
</feature>
<accession>A0A2C9V534</accession>
<proteinExistence type="predicted"/>
<dbReference type="InterPro" id="IPR037546">
    <property type="entry name" value="SAC51-like"/>
</dbReference>
<evidence type="ECO:0000313" key="2">
    <source>
        <dbReference type="EMBL" id="OAY39527.1"/>
    </source>
</evidence>
<dbReference type="STRING" id="3983.A0A2C9V534"/>
<dbReference type="Pfam" id="PF23173">
    <property type="entry name" value="bHLH_SAC51"/>
    <property type="match status" value="1"/>
</dbReference>
<protein>
    <recommendedName>
        <fullName evidence="4">BHLH domain-containing protein</fullName>
    </recommendedName>
</protein>
<feature type="compositionally biased region" description="Polar residues" evidence="1">
    <location>
        <begin position="239"/>
        <end position="251"/>
    </location>
</feature>
<dbReference type="AlphaFoldDB" id="A0A2C9V534"/>
<dbReference type="OrthoDB" id="777433at2759"/>
<name>A0A2C9V534_MANES</name>
<dbReference type="PANTHER" id="PTHR36066:SF8">
    <property type="entry name" value="TRANSCRIPTION FACTOR SAC51"/>
    <property type="match status" value="1"/>
</dbReference>
<organism evidence="2 3">
    <name type="scientific">Manihot esculenta</name>
    <name type="common">Cassava</name>
    <name type="synonym">Jatropha manihot</name>
    <dbReference type="NCBI Taxonomy" id="3983"/>
    <lineage>
        <taxon>Eukaryota</taxon>
        <taxon>Viridiplantae</taxon>
        <taxon>Streptophyta</taxon>
        <taxon>Embryophyta</taxon>
        <taxon>Tracheophyta</taxon>
        <taxon>Spermatophyta</taxon>
        <taxon>Magnoliopsida</taxon>
        <taxon>eudicotyledons</taxon>
        <taxon>Gunneridae</taxon>
        <taxon>Pentapetalae</taxon>
        <taxon>rosids</taxon>
        <taxon>fabids</taxon>
        <taxon>Malpighiales</taxon>
        <taxon>Euphorbiaceae</taxon>
        <taxon>Crotonoideae</taxon>
        <taxon>Manihoteae</taxon>
        <taxon>Manihot</taxon>
    </lineage>
</organism>
<evidence type="ECO:0000313" key="3">
    <source>
        <dbReference type="Proteomes" id="UP000091857"/>
    </source>
</evidence>
<dbReference type="Proteomes" id="UP000091857">
    <property type="component" value="Chromosome 10"/>
</dbReference>
<dbReference type="PANTHER" id="PTHR36066">
    <property type="entry name" value="TRANSCRIPTION FACTOR BHLH145"/>
    <property type="match status" value="1"/>
</dbReference>
<dbReference type="CDD" id="cd18917">
    <property type="entry name" value="bHLH_AtSAC51_like"/>
    <property type="match status" value="1"/>
</dbReference>
<gene>
    <name evidence="2" type="ORF">MANES_10G102100v8</name>
</gene>
<comment type="caution">
    <text evidence="2">The sequence shown here is derived from an EMBL/GenBank/DDBJ whole genome shotgun (WGS) entry which is preliminary data.</text>
</comment>
<evidence type="ECO:0000256" key="1">
    <source>
        <dbReference type="SAM" id="MobiDB-lite"/>
    </source>
</evidence>
<keyword evidence="3" id="KW-1185">Reference proteome</keyword>